<keyword evidence="18" id="KW-1185">Reference proteome</keyword>
<evidence type="ECO:0000256" key="3">
    <source>
        <dbReference type="ARBA" id="ARBA00022475"/>
    </source>
</evidence>
<dbReference type="GO" id="GO:0005929">
    <property type="term" value="C:cilium"/>
    <property type="evidence" value="ECO:0007669"/>
    <property type="project" value="UniProtKB-ARBA"/>
</dbReference>
<feature type="non-terminal residue" evidence="17">
    <location>
        <position position="1"/>
    </location>
</feature>
<dbReference type="CDD" id="cd15389">
    <property type="entry name" value="7tmA_GPR83"/>
    <property type="match status" value="1"/>
</dbReference>
<dbReference type="SMART" id="SM01381">
    <property type="entry name" value="7TM_GPCR_Srsx"/>
    <property type="match status" value="1"/>
</dbReference>
<proteinExistence type="inferred from homology"/>
<dbReference type="GO" id="GO:0005886">
    <property type="term" value="C:plasma membrane"/>
    <property type="evidence" value="ECO:0007669"/>
    <property type="project" value="UniProtKB-SubCell"/>
</dbReference>
<reference evidence="17 18" key="1">
    <citation type="submission" date="2019-09" db="EMBL/GenBank/DDBJ databases">
        <title>Bird 10,000 Genomes (B10K) Project - Family phase.</title>
        <authorList>
            <person name="Zhang G."/>
        </authorList>
    </citation>
    <scope>NUCLEOTIDE SEQUENCE [LARGE SCALE GENOMIC DNA]</scope>
    <source>
        <strain evidence="17">B10K-DU-029-46</strain>
    </source>
</reference>
<comment type="function">
    <text evidence="11">G-protein coupled receptor for PEN, a neuropeptide produced from the precursor protein, proSAAS (encoded by PCSK1N). Acts through a G(i)- and G(q)-alpha-alpha-mediated pathway in response to PEN. Plays a role in food intake and body weight regulation. May contribute to the regulation of anxiety-related behaviors.</text>
</comment>
<keyword evidence="6 14" id="KW-1133">Transmembrane helix</keyword>
<evidence type="ECO:0000256" key="10">
    <source>
        <dbReference type="ARBA" id="ARBA00023224"/>
    </source>
</evidence>
<accession>A0A7L3L7C5</accession>
<feature type="transmembrane region" description="Helical" evidence="14">
    <location>
        <begin position="293"/>
        <end position="314"/>
    </location>
</feature>
<feature type="transmembrane region" description="Helical" evidence="14">
    <location>
        <begin position="109"/>
        <end position="129"/>
    </location>
</feature>
<gene>
    <name evidence="17" type="primary">Gpr83_2</name>
    <name evidence="17" type="ORF">TURVEL_R01392</name>
</gene>
<comment type="caution">
    <text evidence="17">The sequence shown here is derived from an EMBL/GenBank/DDBJ whole genome shotgun (WGS) entry which is preliminary data.</text>
</comment>
<keyword evidence="7 13" id="KW-0297">G-protein coupled receptor</keyword>
<feature type="transmembrane region" description="Helical" evidence="14">
    <location>
        <begin position="187"/>
        <end position="207"/>
    </location>
</feature>
<keyword evidence="4 13" id="KW-0812">Transmembrane</keyword>
<keyword evidence="8 14" id="KW-0472">Membrane</keyword>
<evidence type="ECO:0000256" key="9">
    <source>
        <dbReference type="ARBA" id="ARBA00023170"/>
    </source>
</evidence>
<dbReference type="Pfam" id="PF00001">
    <property type="entry name" value="7tm_1"/>
    <property type="match status" value="1"/>
</dbReference>
<keyword evidence="5 15" id="KW-0732">Signal</keyword>
<dbReference type="InterPro" id="IPR017452">
    <property type="entry name" value="GPCR_Rhodpsn_7TM"/>
</dbReference>
<dbReference type="PROSITE" id="PS00237">
    <property type="entry name" value="G_PROTEIN_RECEP_F1_1"/>
    <property type="match status" value="1"/>
</dbReference>
<evidence type="ECO:0000313" key="18">
    <source>
        <dbReference type="Proteomes" id="UP000582182"/>
    </source>
</evidence>
<sequence length="423" mass="48028">MLHCFVWLSLPHLLNAFSAPGKLLLNGSQEEPFVVPNISSFFSWDNNSLADWQSFVGRSRYGAESQSVTVKALLVAAYSFIIIFSLFGNVLVCHVIIKTKRMHSATSLFIVNLAVADIMITLLNTPFTLARFVNSSWIFGKGMCHVSRFAQYCSLHVSALTLTAIAVDRHQVIMHPLKPRLSTAKGVICICVIWIMATCFSLPHAIYQKLFTFEYSEEVTRCLCLPDFPEPADLFWKYLDLMTFILLYVLPLLIISVAYMTVAKKLWLRNVIGDVTTEQYFTLRKKNKKTIKMLMLVVILFAVCWFPLNCYVILLSSQTIHTNNALYFAFHWFAMSSTCYNPFIYCWLNDSFRSELKALLNMCRKPHGSGEQRLPSTLPSYQLAWPENSNFKRFQSSHVLPSASNILSGKTDISAVEPIVAVS</sequence>
<feature type="transmembrane region" description="Helical" evidence="14">
    <location>
        <begin position="149"/>
        <end position="167"/>
    </location>
</feature>
<dbReference type="GO" id="GO:0004983">
    <property type="term" value="F:neuropeptide Y receptor activity"/>
    <property type="evidence" value="ECO:0007669"/>
    <property type="project" value="InterPro"/>
</dbReference>
<evidence type="ECO:0000256" key="14">
    <source>
        <dbReference type="SAM" id="Phobius"/>
    </source>
</evidence>
<dbReference type="SUPFAM" id="SSF81321">
    <property type="entry name" value="Family A G protein-coupled receptor-like"/>
    <property type="match status" value="1"/>
</dbReference>
<dbReference type="AlphaFoldDB" id="A0A7L3L7C5"/>
<evidence type="ECO:0000256" key="13">
    <source>
        <dbReference type="RuleBase" id="RU000688"/>
    </source>
</evidence>
<evidence type="ECO:0000256" key="1">
    <source>
        <dbReference type="ARBA" id="ARBA00004651"/>
    </source>
</evidence>
<feature type="transmembrane region" description="Helical" evidence="14">
    <location>
        <begin position="241"/>
        <end position="262"/>
    </location>
</feature>
<comment type="subcellular location">
    <subcellularLocation>
        <location evidence="1">Cell membrane</location>
        <topology evidence="1">Multi-pass membrane protein</topology>
    </subcellularLocation>
</comment>
<dbReference type="FunFam" id="1.20.1070.10:FF:000191">
    <property type="entry name" value="Probable G-protein coupled receptor 83"/>
    <property type="match status" value="1"/>
</dbReference>
<name>A0A7L3L7C5_9CHAR</name>
<feature type="non-terminal residue" evidence="17">
    <location>
        <position position="423"/>
    </location>
</feature>
<evidence type="ECO:0000256" key="7">
    <source>
        <dbReference type="ARBA" id="ARBA00023040"/>
    </source>
</evidence>
<feature type="transmembrane region" description="Helical" evidence="14">
    <location>
        <begin position="326"/>
        <end position="348"/>
    </location>
</feature>
<dbReference type="PRINTS" id="PR01012">
    <property type="entry name" value="NRPEPTIDEYR"/>
</dbReference>
<keyword evidence="9 13" id="KW-0675">Receptor</keyword>
<evidence type="ECO:0000256" key="12">
    <source>
        <dbReference type="ARBA" id="ARBA00070743"/>
    </source>
</evidence>
<evidence type="ECO:0000256" key="11">
    <source>
        <dbReference type="ARBA" id="ARBA00056796"/>
    </source>
</evidence>
<feature type="signal peptide" evidence="15">
    <location>
        <begin position="1"/>
        <end position="16"/>
    </location>
</feature>
<feature type="domain" description="G-protein coupled receptors family 1 profile" evidence="16">
    <location>
        <begin position="88"/>
        <end position="345"/>
    </location>
</feature>
<evidence type="ECO:0000256" key="8">
    <source>
        <dbReference type="ARBA" id="ARBA00023136"/>
    </source>
</evidence>
<evidence type="ECO:0000256" key="2">
    <source>
        <dbReference type="ARBA" id="ARBA00010663"/>
    </source>
</evidence>
<dbReference type="PROSITE" id="PS50262">
    <property type="entry name" value="G_PROTEIN_RECEP_F1_2"/>
    <property type="match status" value="1"/>
</dbReference>
<keyword evidence="10 13" id="KW-0807">Transducer</keyword>
<comment type="similarity">
    <text evidence="2 13">Belongs to the G-protein coupled receptor 1 family.</text>
</comment>
<evidence type="ECO:0000256" key="15">
    <source>
        <dbReference type="SAM" id="SignalP"/>
    </source>
</evidence>
<evidence type="ECO:0000259" key="16">
    <source>
        <dbReference type="PROSITE" id="PS50262"/>
    </source>
</evidence>
<dbReference type="PANTHER" id="PTHR24238">
    <property type="entry name" value="G-PROTEIN COUPLED RECEPTOR"/>
    <property type="match status" value="1"/>
</dbReference>
<dbReference type="InterPro" id="IPR000611">
    <property type="entry name" value="NPY_rcpt"/>
</dbReference>
<evidence type="ECO:0000256" key="6">
    <source>
        <dbReference type="ARBA" id="ARBA00022989"/>
    </source>
</evidence>
<dbReference type="PRINTS" id="PR00237">
    <property type="entry name" value="GPCRRHODOPSN"/>
</dbReference>
<dbReference type="Gene3D" id="1.20.1070.10">
    <property type="entry name" value="Rhodopsin 7-helix transmembrane proteins"/>
    <property type="match status" value="1"/>
</dbReference>
<evidence type="ECO:0000256" key="5">
    <source>
        <dbReference type="ARBA" id="ARBA00022729"/>
    </source>
</evidence>
<dbReference type="OrthoDB" id="5952899at2759"/>
<protein>
    <recommendedName>
        <fullName evidence="12">G-protein coupled receptor 83</fullName>
    </recommendedName>
</protein>
<keyword evidence="3" id="KW-1003">Cell membrane</keyword>
<dbReference type="Proteomes" id="UP000582182">
    <property type="component" value="Unassembled WGS sequence"/>
</dbReference>
<dbReference type="PANTHER" id="PTHR24238:SF57">
    <property type="entry name" value="G-PROTEIN COUPLED RECEPTOR 83"/>
    <property type="match status" value="1"/>
</dbReference>
<evidence type="ECO:0000256" key="4">
    <source>
        <dbReference type="ARBA" id="ARBA00022692"/>
    </source>
</evidence>
<dbReference type="InterPro" id="IPR000276">
    <property type="entry name" value="GPCR_Rhodpsn"/>
</dbReference>
<feature type="transmembrane region" description="Helical" evidence="14">
    <location>
        <begin position="75"/>
        <end position="97"/>
    </location>
</feature>
<dbReference type="EMBL" id="VZTY01007911">
    <property type="protein sequence ID" value="NXU49894.1"/>
    <property type="molecule type" value="Genomic_DNA"/>
</dbReference>
<evidence type="ECO:0000313" key="17">
    <source>
        <dbReference type="EMBL" id="NXU49894.1"/>
    </source>
</evidence>
<feature type="chain" id="PRO_5029708937" description="G-protein coupled receptor 83" evidence="15">
    <location>
        <begin position="17"/>
        <end position="423"/>
    </location>
</feature>
<organism evidence="17 18">
    <name type="scientific">Turnix velox</name>
    <name type="common">Little buttonquail</name>
    <dbReference type="NCBI Taxonomy" id="2529409"/>
    <lineage>
        <taxon>Eukaryota</taxon>
        <taxon>Metazoa</taxon>
        <taxon>Chordata</taxon>
        <taxon>Craniata</taxon>
        <taxon>Vertebrata</taxon>
        <taxon>Euteleostomi</taxon>
        <taxon>Archelosauria</taxon>
        <taxon>Archosauria</taxon>
        <taxon>Dinosauria</taxon>
        <taxon>Saurischia</taxon>
        <taxon>Theropoda</taxon>
        <taxon>Coelurosauria</taxon>
        <taxon>Aves</taxon>
        <taxon>Neognathae</taxon>
        <taxon>Neoaves</taxon>
        <taxon>Charadriiformes</taxon>
        <taxon>Turnicidae</taxon>
        <taxon>Turnix</taxon>
    </lineage>
</organism>